<dbReference type="SUPFAM" id="SSF64288">
    <property type="entry name" value="Chorismate lyase-like"/>
    <property type="match status" value="1"/>
</dbReference>
<evidence type="ECO:0000256" key="2">
    <source>
        <dbReference type="ARBA" id="ARBA00023125"/>
    </source>
</evidence>
<name>A0A7H9BL15_9NEIS</name>
<accession>A0A7H9BL15</accession>
<dbReference type="SUPFAM" id="SSF46785">
    <property type="entry name" value="Winged helix' DNA-binding domain"/>
    <property type="match status" value="1"/>
</dbReference>
<dbReference type="SMART" id="SM00866">
    <property type="entry name" value="UTRA"/>
    <property type="match status" value="1"/>
</dbReference>
<dbReference type="Proteomes" id="UP000509597">
    <property type="component" value="Chromosome"/>
</dbReference>
<keyword evidence="3" id="KW-0804">Transcription</keyword>
<dbReference type="InterPro" id="IPR011663">
    <property type="entry name" value="UTRA"/>
</dbReference>
<evidence type="ECO:0000259" key="4">
    <source>
        <dbReference type="PROSITE" id="PS50949"/>
    </source>
</evidence>
<dbReference type="GO" id="GO:0003700">
    <property type="term" value="F:DNA-binding transcription factor activity"/>
    <property type="evidence" value="ECO:0007669"/>
    <property type="project" value="InterPro"/>
</dbReference>
<dbReference type="GO" id="GO:0003677">
    <property type="term" value="F:DNA binding"/>
    <property type="evidence" value="ECO:0007669"/>
    <property type="project" value="UniProtKB-KW"/>
</dbReference>
<organism evidence="5 6">
    <name type="scientific">Chitinibacter bivalviorum</name>
    <dbReference type="NCBI Taxonomy" id="2739434"/>
    <lineage>
        <taxon>Bacteria</taxon>
        <taxon>Pseudomonadati</taxon>
        <taxon>Pseudomonadota</taxon>
        <taxon>Betaproteobacteria</taxon>
        <taxon>Neisseriales</taxon>
        <taxon>Chitinibacteraceae</taxon>
        <taxon>Chitinibacter</taxon>
    </lineage>
</organism>
<dbReference type="Gene3D" id="3.40.1410.10">
    <property type="entry name" value="Chorismate lyase-like"/>
    <property type="match status" value="1"/>
</dbReference>
<dbReference type="Pfam" id="PF07702">
    <property type="entry name" value="UTRA"/>
    <property type="match status" value="1"/>
</dbReference>
<evidence type="ECO:0000313" key="5">
    <source>
        <dbReference type="EMBL" id="QLG89370.1"/>
    </source>
</evidence>
<evidence type="ECO:0000256" key="3">
    <source>
        <dbReference type="ARBA" id="ARBA00023163"/>
    </source>
</evidence>
<feature type="domain" description="HTH gntR-type" evidence="4">
    <location>
        <begin position="20"/>
        <end position="88"/>
    </location>
</feature>
<dbReference type="KEGG" id="chiz:HQ393_14570"/>
<reference evidence="5 6" key="1">
    <citation type="submission" date="2020-07" db="EMBL/GenBank/DDBJ databases">
        <title>Complete genome sequence of Chitinibacter sp. 2T18.</title>
        <authorList>
            <person name="Bae J.-W."/>
            <person name="Choi J.-W."/>
        </authorList>
    </citation>
    <scope>NUCLEOTIDE SEQUENCE [LARGE SCALE GENOMIC DNA]</scope>
    <source>
        <strain evidence="5 6">2T18</strain>
    </source>
</reference>
<proteinExistence type="predicted"/>
<dbReference type="RefSeq" id="WP_179355946.1">
    <property type="nucleotide sequence ID" value="NZ_CP058627.1"/>
</dbReference>
<evidence type="ECO:0000313" key="6">
    <source>
        <dbReference type="Proteomes" id="UP000509597"/>
    </source>
</evidence>
<evidence type="ECO:0000256" key="1">
    <source>
        <dbReference type="ARBA" id="ARBA00023015"/>
    </source>
</evidence>
<protein>
    <submittedName>
        <fullName evidence="5">GntR family transcriptional regulator</fullName>
    </submittedName>
</protein>
<keyword evidence="6" id="KW-1185">Reference proteome</keyword>
<sequence length="248" mass="28280">MLMNDSELRLPLPPANKANKPSEIQFFNYLKQLVIAGQWKADDYLPAPSDFARHYNLMPSIVQTAFNMLAQECWIVRRDGVNYQITPKINQPITHPTGFSELIRARGFTPNSIWLKREICTPDREVQWRLDLDNGEKIARLERIRLANDVAIGYECSSLPAALLPEPQLVEHSLYTCLAANQLTIGRAVEEVGAEMCNPAMAIQCGFTSGQAMLRLTRVAYLADGRPLELTQSYFRSDYYHYEVELNR</sequence>
<dbReference type="PROSITE" id="PS50949">
    <property type="entry name" value="HTH_GNTR"/>
    <property type="match status" value="1"/>
</dbReference>
<dbReference type="InterPro" id="IPR000524">
    <property type="entry name" value="Tscrpt_reg_HTH_GntR"/>
</dbReference>
<keyword evidence="1" id="KW-0805">Transcription regulation</keyword>
<dbReference type="EMBL" id="CP058627">
    <property type="protein sequence ID" value="QLG89370.1"/>
    <property type="molecule type" value="Genomic_DNA"/>
</dbReference>
<dbReference type="InterPro" id="IPR036388">
    <property type="entry name" value="WH-like_DNA-bd_sf"/>
</dbReference>
<keyword evidence="2" id="KW-0238">DNA-binding</keyword>
<dbReference type="Gene3D" id="1.10.10.10">
    <property type="entry name" value="Winged helix-like DNA-binding domain superfamily/Winged helix DNA-binding domain"/>
    <property type="match status" value="1"/>
</dbReference>
<dbReference type="PANTHER" id="PTHR44846:SF1">
    <property type="entry name" value="MANNOSYL-D-GLYCERATE TRANSPORT_METABOLISM SYSTEM REPRESSOR MNGR-RELATED"/>
    <property type="match status" value="1"/>
</dbReference>
<gene>
    <name evidence="5" type="ORF">HQ393_14570</name>
</gene>
<dbReference type="AlphaFoldDB" id="A0A7H9BL15"/>
<dbReference type="GO" id="GO:0045892">
    <property type="term" value="P:negative regulation of DNA-templated transcription"/>
    <property type="evidence" value="ECO:0007669"/>
    <property type="project" value="TreeGrafter"/>
</dbReference>
<dbReference type="PANTHER" id="PTHR44846">
    <property type="entry name" value="MANNOSYL-D-GLYCERATE TRANSPORT/METABOLISM SYSTEM REPRESSOR MNGR-RELATED"/>
    <property type="match status" value="1"/>
</dbReference>
<dbReference type="InterPro" id="IPR036390">
    <property type="entry name" value="WH_DNA-bd_sf"/>
</dbReference>
<dbReference type="InterPro" id="IPR050679">
    <property type="entry name" value="Bact_HTH_transcr_reg"/>
</dbReference>
<dbReference type="InterPro" id="IPR028978">
    <property type="entry name" value="Chorismate_lyase_/UTRA_dom_sf"/>
</dbReference>